<dbReference type="Proteomes" id="UP000887566">
    <property type="component" value="Unplaced"/>
</dbReference>
<proteinExistence type="predicted"/>
<keyword evidence="1" id="KW-0812">Transmembrane</keyword>
<sequence>MAPPSSRKQSIAESVEKTFDKNTVILIVNLLILVLLMSLLYVVASSALGAHLPVCTHLRFLVILLRFDQPHLAFIYRSVRFTIAHFYAGPDE</sequence>
<organism evidence="2 3">
    <name type="scientific">Plectus sambesii</name>
    <dbReference type="NCBI Taxonomy" id="2011161"/>
    <lineage>
        <taxon>Eukaryota</taxon>
        <taxon>Metazoa</taxon>
        <taxon>Ecdysozoa</taxon>
        <taxon>Nematoda</taxon>
        <taxon>Chromadorea</taxon>
        <taxon>Plectida</taxon>
        <taxon>Plectina</taxon>
        <taxon>Plectoidea</taxon>
        <taxon>Plectidae</taxon>
        <taxon>Plectus</taxon>
    </lineage>
</organism>
<keyword evidence="1" id="KW-0472">Membrane</keyword>
<evidence type="ECO:0000313" key="2">
    <source>
        <dbReference type="Proteomes" id="UP000887566"/>
    </source>
</evidence>
<protein>
    <submittedName>
        <fullName evidence="3">Uncharacterized protein</fullName>
    </submittedName>
</protein>
<accession>A0A914XLQ8</accession>
<dbReference type="AlphaFoldDB" id="A0A914XLQ8"/>
<dbReference type="WBParaSite" id="PSAMB.scaffold93size81355.g1695.t1">
    <property type="protein sequence ID" value="PSAMB.scaffold93size81355.g1695.t1"/>
    <property type="gene ID" value="PSAMB.scaffold93size81355.g1695"/>
</dbReference>
<evidence type="ECO:0000313" key="3">
    <source>
        <dbReference type="WBParaSite" id="PSAMB.scaffold93size81355.g1695.t1"/>
    </source>
</evidence>
<reference evidence="3" key="1">
    <citation type="submission" date="2022-11" db="UniProtKB">
        <authorList>
            <consortium name="WormBaseParasite"/>
        </authorList>
    </citation>
    <scope>IDENTIFICATION</scope>
</reference>
<keyword evidence="1" id="KW-1133">Transmembrane helix</keyword>
<evidence type="ECO:0000256" key="1">
    <source>
        <dbReference type="SAM" id="Phobius"/>
    </source>
</evidence>
<keyword evidence="2" id="KW-1185">Reference proteome</keyword>
<name>A0A914XLQ8_9BILA</name>
<feature type="transmembrane region" description="Helical" evidence="1">
    <location>
        <begin position="24"/>
        <end position="44"/>
    </location>
</feature>